<feature type="repeat" description="RCC1" evidence="6">
    <location>
        <begin position="263"/>
        <end position="322"/>
    </location>
</feature>
<gene>
    <name evidence="10" type="ORF">A4U43_C04F3990</name>
</gene>
<keyword evidence="11" id="KW-1185">Reference proteome</keyword>
<organism evidence="10 11">
    <name type="scientific">Asparagus officinalis</name>
    <name type="common">Garden asparagus</name>
    <dbReference type="NCBI Taxonomy" id="4686"/>
    <lineage>
        <taxon>Eukaryota</taxon>
        <taxon>Viridiplantae</taxon>
        <taxon>Streptophyta</taxon>
        <taxon>Embryophyta</taxon>
        <taxon>Tracheophyta</taxon>
        <taxon>Spermatophyta</taxon>
        <taxon>Magnoliopsida</taxon>
        <taxon>Liliopsida</taxon>
        <taxon>Asparagales</taxon>
        <taxon>Asparagaceae</taxon>
        <taxon>Asparagoideae</taxon>
        <taxon>Asparagus</taxon>
    </lineage>
</organism>
<dbReference type="Pfam" id="PF16457">
    <property type="entry name" value="PH_12"/>
    <property type="match status" value="1"/>
</dbReference>
<dbReference type="OMA" id="QVHSIAC"/>
<feature type="repeat" description="RCC1" evidence="6">
    <location>
        <begin position="419"/>
        <end position="470"/>
    </location>
</feature>
<accession>A0A5P1F3J4</accession>
<dbReference type="SUPFAM" id="SSF50729">
    <property type="entry name" value="PH domain-like"/>
    <property type="match status" value="1"/>
</dbReference>
<dbReference type="Gene3D" id="2.30.29.30">
    <property type="entry name" value="Pleckstrin-homology domain (PH domain)/Phosphotyrosine-binding domain (PTB)"/>
    <property type="match status" value="1"/>
</dbReference>
<sequence length="1044" mass="116941">MAEKSMRRAPLDRGVEQAIVSLKKGAHLLKCGRRGKPKFRPFRLSTDEKVLIWYSGEKEKQLKLKSVSKIVLGQKTVNFLRQSQPEKESQSFSLIYQNGARSLDLICKDREQAESWFLGLTTLLSVSFHPRPLTRVSRGVQSCTSSPVAHARRKYRLEVLEDSPKFAKVQSLYGSPPRSLLERFFSDSMFGSTNMYHPLKQRTLSDMQPILDEMQPQVPHALSESFRKPKDSDLFKEQNKILMSKTSLHMHESLSVDKTDTLKDVFMWGEGIGRFLGNELDKLENDDSKFDALVPRLLQSTRMLEVKTISCGESHAALVTKQGEVFSWGEENGGKLGHKINVNVSYPKLIDSLKGIHIQTISCGSNHTCAVSNIGEVYSWGDSRRNQWFPQKILGPLDEINIVKVSCGEWHTAVISSNGQLFTYGDGTFGVLGHGNVKNVHKPKLVESLKGLRVKSVACGPWHTAAIVEVITGRTKSNTPGGKLFTWGDGDKGQLGHLDMVKKLLPSCVASLVDCDFIQVSCGRTLTVALTVTGIVFTMGSAVYGQLGNPHARDGSISTVEGCLKSEFVKDISAGSFHVTALTTKGKVYTWGRGENGRLGLGDTRDRNYPVLIEALEDRNVLSVACGSNFTSAICSHKSISSKDQSVCSRCHMIFGFTRKKHNCYNCGFVFCHSCSSKKASNAALAPEKIKKYRVCDSCFAQLEKSLKARIDEQLISPKPLTKLKGFSDSVLRREESLLGRPRIFSPKVSNEEEIKLIQRKASSLQGKKKQCEQSFPHVIGKDQRWGQVSCPSQFSGQSSENPILFVPVLREENNHAHSRIEQSLSLPLLPKASSLKQDLTEIEKMLSEELKRLQYECQAKSLKLCQNKQRINETWALARDEASNCKAARDVIKILTNQINALSEKLSTGTQMNMINSIPDDKIHVPTPRPVHREVSESIPSSNLNIEGKTTLEQQKDAMTVENTRQRATKASRDEWVEQEEPGVYITFIALANGQKGLKRVRFSRRRFSGKEAEQWWEENQNRVYLKYDVGRVVTLNRNKIDN</sequence>
<name>A0A5P1F3J4_ASPOF</name>
<keyword evidence="1" id="KW-0479">Metal-binding</keyword>
<feature type="domain" description="PH" evidence="7">
    <location>
        <begin position="21"/>
        <end position="125"/>
    </location>
</feature>
<dbReference type="GO" id="GO:0008270">
    <property type="term" value="F:zinc ion binding"/>
    <property type="evidence" value="ECO:0007669"/>
    <property type="project" value="UniProtKB-KW"/>
</dbReference>
<dbReference type="PROSITE" id="PS50012">
    <property type="entry name" value="RCC1_3"/>
    <property type="match status" value="7"/>
</dbReference>
<dbReference type="PRINTS" id="PR00633">
    <property type="entry name" value="RCCNDNSATION"/>
</dbReference>
<dbReference type="InterPro" id="IPR000306">
    <property type="entry name" value="Znf_FYVE"/>
</dbReference>
<evidence type="ECO:0000259" key="9">
    <source>
        <dbReference type="PROSITE" id="PS51514"/>
    </source>
</evidence>
<dbReference type="Pfam" id="PF08381">
    <property type="entry name" value="BRX"/>
    <property type="match status" value="1"/>
</dbReference>
<dbReference type="PROSITE" id="PS51514">
    <property type="entry name" value="BRX"/>
    <property type="match status" value="1"/>
</dbReference>
<dbReference type="Pfam" id="PF13713">
    <property type="entry name" value="BRX_N"/>
    <property type="match status" value="1"/>
</dbReference>
<dbReference type="InterPro" id="IPR000408">
    <property type="entry name" value="Reg_chr_condens"/>
</dbReference>
<dbReference type="SMART" id="SM00064">
    <property type="entry name" value="FYVE"/>
    <property type="match status" value="1"/>
</dbReference>
<evidence type="ECO:0000259" key="8">
    <source>
        <dbReference type="PROSITE" id="PS50178"/>
    </source>
</evidence>
<dbReference type="PROSITE" id="PS50003">
    <property type="entry name" value="PH_DOMAIN"/>
    <property type="match status" value="1"/>
</dbReference>
<evidence type="ECO:0000256" key="1">
    <source>
        <dbReference type="ARBA" id="ARBA00022723"/>
    </source>
</evidence>
<dbReference type="InterPro" id="IPR013083">
    <property type="entry name" value="Znf_RING/FYVE/PHD"/>
</dbReference>
<dbReference type="Pfam" id="PF25390">
    <property type="entry name" value="WD40_RLD"/>
    <property type="match status" value="1"/>
</dbReference>
<dbReference type="InterPro" id="IPR058923">
    <property type="entry name" value="RCC1-like_dom"/>
</dbReference>
<dbReference type="EMBL" id="CM007384">
    <property type="protein sequence ID" value="ONK71030.1"/>
    <property type="molecule type" value="Genomic_DNA"/>
</dbReference>
<keyword evidence="3 5" id="KW-0863">Zinc-finger</keyword>
<proteinExistence type="predicted"/>
<evidence type="ECO:0000256" key="6">
    <source>
        <dbReference type="PROSITE-ProRule" id="PRU00235"/>
    </source>
</evidence>
<evidence type="ECO:0000256" key="5">
    <source>
        <dbReference type="PROSITE-ProRule" id="PRU00091"/>
    </source>
</evidence>
<protein>
    <recommendedName>
        <fullName evidence="12">FYVE-type domain-containing protein</fullName>
    </recommendedName>
</protein>
<dbReference type="Gene3D" id="3.30.40.10">
    <property type="entry name" value="Zinc/RING finger domain, C3HC4 (zinc finger)"/>
    <property type="match status" value="1"/>
</dbReference>
<dbReference type="InterPro" id="IPR013591">
    <property type="entry name" value="Brevis_radix_dom"/>
</dbReference>
<dbReference type="SUPFAM" id="SSF50985">
    <property type="entry name" value="RCC1/BLIP-II"/>
    <property type="match status" value="1"/>
</dbReference>
<evidence type="ECO:0008006" key="12">
    <source>
        <dbReference type="Google" id="ProtNLM"/>
    </source>
</evidence>
<feature type="domain" description="FYVE-type" evidence="8">
    <location>
        <begin position="642"/>
        <end position="704"/>
    </location>
</feature>
<evidence type="ECO:0000256" key="4">
    <source>
        <dbReference type="ARBA" id="ARBA00022833"/>
    </source>
</evidence>
<keyword evidence="4" id="KW-0862">Zinc</keyword>
<dbReference type="PROSITE" id="PS00626">
    <property type="entry name" value="RCC1_2"/>
    <property type="match status" value="3"/>
</dbReference>
<dbReference type="InterPro" id="IPR009091">
    <property type="entry name" value="RCC1/BLIP-II"/>
</dbReference>
<dbReference type="Gramene" id="ONK71030">
    <property type="protein sequence ID" value="ONK71030"/>
    <property type="gene ID" value="A4U43_C04F3990"/>
</dbReference>
<feature type="repeat" description="RCC1" evidence="6">
    <location>
        <begin position="323"/>
        <end position="374"/>
    </location>
</feature>
<evidence type="ECO:0000313" key="11">
    <source>
        <dbReference type="Proteomes" id="UP000243459"/>
    </source>
</evidence>
<evidence type="ECO:0000256" key="3">
    <source>
        <dbReference type="ARBA" id="ARBA00022771"/>
    </source>
</evidence>
<evidence type="ECO:0000259" key="7">
    <source>
        <dbReference type="PROSITE" id="PS50003"/>
    </source>
</evidence>
<feature type="repeat" description="RCC1" evidence="6">
    <location>
        <begin position="375"/>
        <end position="418"/>
    </location>
</feature>
<reference evidence="11" key="1">
    <citation type="journal article" date="2017" name="Nat. Commun.">
        <title>The asparagus genome sheds light on the origin and evolution of a young Y chromosome.</title>
        <authorList>
            <person name="Harkess A."/>
            <person name="Zhou J."/>
            <person name="Xu C."/>
            <person name="Bowers J.E."/>
            <person name="Van der Hulst R."/>
            <person name="Ayyampalayam S."/>
            <person name="Mercati F."/>
            <person name="Riccardi P."/>
            <person name="McKain M.R."/>
            <person name="Kakrana A."/>
            <person name="Tang H."/>
            <person name="Ray J."/>
            <person name="Groenendijk J."/>
            <person name="Arikit S."/>
            <person name="Mathioni S.M."/>
            <person name="Nakano M."/>
            <person name="Shan H."/>
            <person name="Telgmann-Rauber A."/>
            <person name="Kanno A."/>
            <person name="Yue Z."/>
            <person name="Chen H."/>
            <person name="Li W."/>
            <person name="Chen Y."/>
            <person name="Xu X."/>
            <person name="Zhang Y."/>
            <person name="Luo S."/>
            <person name="Chen H."/>
            <person name="Gao J."/>
            <person name="Mao Z."/>
            <person name="Pires J.C."/>
            <person name="Luo M."/>
            <person name="Kudrna D."/>
            <person name="Wing R.A."/>
            <person name="Meyers B.C."/>
            <person name="Yi K."/>
            <person name="Kong H."/>
            <person name="Lavrijsen P."/>
            <person name="Sunseri F."/>
            <person name="Falavigna A."/>
            <person name="Ye Y."/>
            <person name="Leebens-Mack J.H."/>
            <person name="Chen G."/>
        </authorList>
    </citation>
    <scope>NUCLEOTIDE SEQUENCE [LARGE SCALE GENOMIC DNA]</scope>
    <source>
        <strain evidence="11">cv. DH0086</strain>
    </source>
</reference>
<dbReference type="Gene3D" id="2.130.10.30">
    <property type="entry name" value="Regulator of chromosome condensation 1/beta-lactamase-inhibitor protein II"/>
    <property type="match status" value="2"/>
</dbReference>
<evidence type="ECO:0000256" key="2">
    <source>
        <dbReference type="ARBA" id="ARBA00022737"/>
    </source>
</evidence>
<dbReference type="InterPro" id="IPR051210">
    <property type="entry name" value="Ub_ligase/GEF_domain"/>
</dbReference>
<feature type="repeat" description="RCC1" evidence="6">
    <location>
        <begin position="534"/>
        <end position="585"/>
    </location>
</feature>
<feature type="domain" description="BRX" evidence="9">
    <location>
        <begin position="975"/>
        <end position="1030"/>
    </location>
</feature>
<dbReference type="PROSITE" id="PS50178">
    <property type="entry name" value="ZF_FYVE"/>
    <property type="match status" value="1"/>
</dbReference>
<dbReference type="AlphaFoldDB" id="A0A5P1F3J4"/>
<dbReference type="Pfam" id="PF01363">
    <property type="entry name" value="FYVE"/>
    <property type="match status" value="1"/>
</dbReference>
<dbReference type="PANTHER" id="PTHR22870:SF350">
    <property type="entry name" value="F12P19.9 PROTEIN"/>
    <property type="match status" value="1"/>
</dbReference>
<dbReference type="SUPFAM" id="SSF57903">
    <property type="entry name" value="FYVE/PHD zinc finger"/>
    <property type="match status" value="1"/>
</dbReference>
<dbReference type="InterPro" id="IPR017455">
    <property type="entry name" value="Znf_FYVE-rel"/>
</dbReference>
<dbReference type="PANTHER" id="PTHR22870">
    <property type="entry name" value="REGULATOR OF CHROMOSOME CONDENSATION"/>
    <property type="match status" value="1"/>
</dbReference>
<dbReference type="InterPro" id="IPR011011">
    <property type="entry name" value="Znf_FYVE_PHD"/>
</dbReference>
<keyword evidence="2" id="KW-0677">Repeat</keyword>
<feature type="repeat" description="RCC1" evidence="6">
    <location>
        <begin position="482"/>
        <end position="533"/>
    </location>
</feature>
<dbReference type="Proteomes" id="UP000243459">
    <property type="component" value="Chromosome 4"/>
</dbReference>
<dbReference type="InterPro" id="IPR001849">
    <property type="entry name" value="PH_domain"/>
</dbReference>
<dbReference type="CDD" id="cd13365">
    <property type="entry name" value="PH_PLC_plant-like"/>
    <property type="match status" value="1"/>
</dbReference>
<dbReference type="InterPro" id="IPR027988">
    <property type="entry name" value="BRX_N"/>
</dbReference>
<dbReference type="InterPro" id="IPR011993">
    <property type="entry name" value="PH-like_dom_sf"/>
</dbReference>
<feature type="repeat" description="RCC1" evidence="6">
    <location>
        <begin position="586"/>
        <end position="637"/>
    </location>
</feature>
<evidence type="ECO:0000313" key="10">
    <source>
        <dbReference type="EMBL" id="ONK71030.1"/>
    </source>
</evidence>